<feature type="domain" description="FAD/NAD(P)-binding" evidence="2">
    <location>
        <begin position="8"/>
        <end position="297"/>
    </location>
</feature>
<accession>A0A939F0S0</accession>
<reference evidence="3" key="1">
    <citation type="submission" date="2021-03" db="EMBL/GenBank/DDBJ databases">
        <title>Streptomyces poriferae sp. nov., a novel marine sponge-derived Actinobacteria species with anti-MRSA activity.</title>
        <authorList>
            <person name="Sandoval-Powers M."/>
            <person name="Kralova S."/>
            <person name="Nguyen G.-S."/>
            <person name="Fawwal D."/>
            <person name="Degnes K."/>
            <person name="Klinkenberg G."/>
            <person name="Sletta H."/>
            <person name="Wentzel A."/>
            <person name="Liles M.R."/>
        </authorList>
    </citation>
    <scope>NUCLEOTIDE SEQUENCE</scope>
    <source>
        <strain evidence="3">DSM 41794</strain>
    </source>
</reference>
<dbReference type="EMBL" id="JAFLRJ010000007">
    <property type="protein sequence ID" value="MBO0510396.1"/>
    <property type="molecule type" value="Genomic_DNA"/>
</dbReference>
<dbReference type="PRINTS" id="PR00469">
    <property type="entry name" value="PNDRDTASEII"/>
</dbReference>
<gene>
    <name evidence="3" type="ORF">J0695_01000</name>
</gene>
<dbReference type="InterPro" id="IPR051691">
    <property type="entry name" value="Metab_Enz_Cyan_OpOx_G3PDH"/>
</dbReference>
<dbReference type="InterPro" id="IPR023753">
    <property type="entry name" value="FAD/NAD-binding_dom"/>
</dbReference>
<dbReference type="PANTHER" id="PTHR42949:SF3">
    <property type="entry name" value="ANAEROBIC GLYCEROL-3-PHOSPHATE DEHYDROGENASE SUBUNIT B"/>
    <property type="match status" value="1"/>
</dbReference>
<protein>
    <submittedName>
        <fullName evidence="3">FAD-dependent oxidoreductase</fullName>
    </submittedName>
</protein>
<evidence type="ECO:0000256" key="1">
    <source>
        <dbReference type="ARBA" id="ARBA00023002"/>
    </source>
</evidence>
<dbReference type="PRINTS" id="PR00368">
    <property type="entry name" value="FADPNR"/>
</dbReference>
<keyword evidence="1" id="KW-0560">Oxidoreductase</keyword>
<organism evidence="3 4">
    <name type="scientific">Streptomyces beijiangensis</name>
    <dbReference type="NCBI Taxonomy" id="163361"/>
    <lineage>
        <taxon>Bacteria</taxon>
        <taxon>Bacillati</taxon>
        <taxon>Actinomycetota</taxon>
        <taxon>Actinomycetes</taxon>
        <taxon>Kitasatosporales</taxon>
        <taxon>Streptomycetaceae</taxon>
        <taxon>Streptomyces</taxon>
    </lineage>
</organism>
<name>A0A939F0S0_9ACTN</name>
<dbReference type="Pfam" id="PF07992">
    <property type="entry name" value="Pyr_redox_2"/>
    <property type="match status" value="1"/>
</dbReference>
<evidence type="ECO:0000313" key="3">
    <source>
        <dbReference type="EMBL" id="MBO0510396.1"/>
    </source>
</evidence>
<evidence type="ECO:0000259" key="2">
    <source>
        <dbReference type="Pfam" id="PF07992"/>
    </source>
</evidence>
<sequence>MRSERTVDVLVVGAGPAGLATAARLADAGEVEVLEREARAGGIPRHCHHGGFGQRTGPQYVRKLTGEAARAGARLRTSVTVTGWAGPLTLDTTSAQGLERITARAVVLATGARERPRSARLVPGSRPAGVFTTGELQQTVHLHGRSPGTRAVVIGAEPVAYSAVRTLLGAGVEIAAMITGLPRHQAAVTDAADTRLRRRVPLLTDATVAELLGRERLSGIVVRHADGRRAVIACDTVVFTGDFVPDHELARRGGVLLDPGTRGPAVDSAFRTAEPGVFAAGNLLHGAEPALYAAREGGLAAAAVLRHLEGAPWPAEQIPVRTEDPLGWVAPQRITPGGPPPPYGRFLLRTTRFLVRPHLVVHQDGRILHRQRLAHTAVPNRSFAVSGSWVGAVDPRGGTVIFTAEQRSI</sequence>
<dbReference type="Gene3D" id="3.50.50.60">
    <property type="entry name" value="FAD/NAD(P)-binding domain"/>
    <property type="match status" value="2"/>
</dbReference>
<keyword evidence="4" id="KW-1185">Reference proteome</keyword>
<dbReference type="GO" id="GO:0016491">
    <property type="term" value="F:oxidoreductase activity"/>
    <property type="evidence" value="ECO:0007669"/>
    <property type="project" value="UniProtKB-KW"/>
</dbReference>
<dbReference type="Proteomes" id="UP000664167">
    <property type="component" value="Unassembled WGS sequence"/>
</dbReference>
<dbReference type="PANTHER" id="PTHR42949">
    <property type="entry name" value="ANAEROBIC GLYCEROL-3-PHOSPHATE DEHYDROGENASE SUBUNIT B"/>
    <property type="match status" value="1"/>
</dbReference>
<proteinExistence type="predicted"/>
<dbReference type="RefSeq" id="WP_206959136.1">
    <property type="nucleotide sequence ID" value="NZ_BAAAJJ010000008.1"/>
</dbReference>
<dbReference type="AlphaFoldDB" id="A0A939F0S0"/>
<dbReference type="InterPro" id="IPR036188">
    <property type="entry name" value="FAD/NAD-bd_sf"/>
</dbReference>
<comment type="caution">
    <text evidence="3">The sequence shown here is derived from an EMBL/GenBank/DDBJ whole genome shotgun (WGS) entry which is preliminary data.</text>
</comment>
<evidence type="ECO:0000313" key="4">
    <source>
        <dbReference type="Proteomes" id="UP000664167"/>
    </source>
</evidence>
<dbReference type="SUPFAM" id="SSF51905">
    <property type="entry name" value="FAD/NAD(P)-binding domain"/>
    <property type="match status" value="1"/>
</dbReference>